<comment type="subcellular location">
    <subcellularLocation>
        <location evidence="1">Cell membrane</location>
        <topology evidence="1">Multi-pass membrane protein</topology>
    </subcellularLocation>
</comment>
<organism evidence="8 9">
    <name type="scientific">Candidatus Beckwithbacteria bacterium RIFCSPLOWO2_02_FULL_47_23</name>
    <dbReference type="NCBI Taxonomy" id="1797463"/>
    <lineage>
        <taxon>Bacteria</taxon>
        <taxon>Candidatus Beckwithiibacteriota</taxon>
    </lineage>
</organism>
<dbReference type="Pfam" id="PF13440">
    <property type="entry name" value="Polysacc_synt_3"/>
    <property type="match status" value="1"/>
</dbReference>
<dbReference type="PANTHER" id="PTHR30250">
    <property type="entry name" value="PST FAMILY PREDICTED COLANIC ACID TRANSPORTER"/>
    <property type="match status" value="1"/>
</dbReference>
<feature type="transmembrane region" description="Helical" evidence="7">
    <location>
        <begin position="447"/>
        <end position="467"/>
    </location>
</feature>
<keyword evidence="3" id="KW-1003">Cell membrane</keyword>
<dbReference type="PANTHER" id="PTHR30250:SF10">
    <property type="entry name" value="LIPOPOLYSACCHARIDE BIOSYNTHESIS PROTEIN WZXC"/>
    <property type="match status" value="1"/>
</dbReference>
<feature type="transmembrane region" description="Helical" evidence="7">
    <location>
        <begin position="118"/>
        <end position="135"/>
    </location>
</feature>
<evidence type="ECO:0000256" key="3">
    <source>
        <dbReference type="ARBA" id="ARBA00022475"/>
    </source>
</evidence>
<evidence type="ECO:0000256" key="4">
    <source>
        <dbReference type="ARBA" id="ARBA00022692"/>
    </source>
</evidence>
<feature type="transmembrane region" description="Helical" evidence="7">
    <location>
        <begin position="52"/>
        <end position="76"/>
    </location>
</feature>
<feature type="transmembrane region" description="Helical" evidence="7">
    <location>
        <begin position="181"/>
        <end position="202"/>
    </location>
</feature>
<comment type="similarity">
    <text evidence="2">Belongs to the polysaccharide synthase family.</text>
</comment>
<feature type="transmembrane region" description="Helical" evidence="7">
    <location>
        <begin position="368"/>
        <end position="386"/>
    </location>
</feature>
<dbReference type="InterPro" id="IPR050833">
    <property type="entry name" value="Poly_Biosynth_Transport"/>
</dbReference>
<evidence type="ECO:0000256" key="5">
    <source>
        <dbReference type="ARBA" id="ARBA00022989"/>
    </source>
</evidence>
<proteinExistence type="inferred from homology"/>
<feature type="transmembrane region" description="Helical" evidence="7">
    <location>
        <begin position="237"/>
        <end position="259"/>
    </location>
</feature>
<feature type="transmembrane region" description="Helical" evidence="7">
    <location>
        <begin position="392"/>
        <end position="410"/>
    </location>
</feature>
<dbReference type="Proteomes" id="UP000176364">
    <property type="component" value="Unassembled WGS sequence"/>
</dbReference>
<keyword evidence="5 7" id="KW-1133">Transmembrane helix</keyword>
<gene>
    <name evidence="8" type="ORF">A3I57_02245</name>
</gene>
<keyword evidence="4 7" id="KW-0812">Transmembrane</keyword>
<accession>A0A1F5E1G6</accession>
<dbReference type="EMBL" id="MEZQ01000016">
    <property type="protein sequence ID" value="OGD61257.1"/>
    <property type="molecule type" value="Genomic_DNA"/>
</dbReference>
<feature type="transmembrane region" description="Helical" evidence="7">
    <location>
        <begin position="88"/>
        <end position="112"/>
    </location>
</feature>
<feature type="transmembrane region" description="Helical" evidence="7">
    <location>
        <begin position="335"/>
        <end position="356"/>
    </location>
</feature>
<keyword evidence="6 7" id="KW-0472">Membrane</keyword>
<comment type="caution">
    <text evidence="8">The sequence shown here is derived from an EMBL/GenBank/DDBJ whole genome shotgun (WGS) entry which is preliminary data.</text>
</comment>
<sequence>MLEPEELDLNEISHRAVSGVMVLTVRKFLLKAVNYLGSIILARLLLPEIFGIFAIVSFIITFFGFFSDVGLGAALIQKKDKLSSKDLAVTFTLQQILVVTVTGLIWLAAPFFANKYQLGLQGIWLLRIFSLSLFLTSLKTIPSILLERQLQFKRLIWPEVVEVISFQIIAVTLAYMGLGVWSFILALLVRSLLGTIVLFYLSPWRISFAWDKPIAKRLVSFGIPYNLNGFIATIKDAVMPIFVGAVSGAAAVGYLNWALTFSKLPILFMADIFRVTFPTYSRIQGNKEVLKKAIEKTIRFTNLFLFPTTFLLAALARPIVTIIFTDKWLPALPAFYIHLIGIIIVGITNTFMDAFWALGKTKIAVKLLIIYTVVNWGVSVPLVYLLGFNGAMIGSVVVLYVSLPLTWYYIRKIVKVEVIKHIWPAFVASALAGLLAFKINFLATNLISLFLVGLSGGLVYLAGLLAFDRRRLTADIVWLWSIIKHP</sequence>
<feature type="transmembrane region" description="Helical" evidence="7">
    <location>
        <begin position="300"/>
        <end position="323"/>
    </location>
</feature>
<evidence type="ECO:0000256" key="2">
    <source>
        <dbReference type="ARBA" id="ARBA00007430"/>
    </source>
</evidence>
<feature type="transmembrane region" description="Helical" evidence="7">
    <location>
        <begin position="422"/>
        <end position="441"/>
    </location>
</feature>
<protein>
    <submittedName>
        <fullName evidence="8">Uncharacterized protein</fullName>
    </submittedName>
</protein>
<reference evidence="8 9" key="1">
    <citation type="journal article" date="2016" name="Nat. Commun.">
        <title>Thousands of microbial genomes shed light on interconnected biogeochemical processes in an aquifer system.</title>
        <authorList>
            <person name="Anantharaman K."/>
            <person name="Brown C.T."/>
            <person name="Hug L.A."/>
            <person name="Sharon I."/>
            <person name="Castelle C.J."/>
            <person name="Probst A.J."/>
            <person name="Thomas B.C."/>
            <person name="Singh A."/>
            <person name="Wilkins M.J."/>
            <person name="Karaoz U."/>
            <person name="Brodie E.L."/>
            <person name="Williams K.H."/>
            <person name="Hubbard S.S."/>
            <person name="Banfield J.F."/>
        </authorList>
    </citation>
    <scope>NUCLEOTIDE SEQUENCE [LARGE SCALE GENOMIC DNA]</scope>
</reference>
<name>A0A1F5E1G6_9BACT</name>
<evidence type="ECO:0000256" key="7">
    <source>
        <dbReference type="SAM" id="Phobius"/>
    </source>
</evidence>
<evidence type="ECO:0000256" key="1">
    <source>
        <dbReference type="ARBA" id="ARBA00004651"/>
    </source>
</evidence>
<dbReference type="GO" id="GO:0005886">
    <property type="term" value="C:plasma membrane"/>
    <property type="evidence" value="ECO:0007669"/>
    <property type="project" value="UniProtKB-SubCell"/>
</dbReference>
<evidence type="ECO:0000313" key="9">
    <source>
        <dbReference type="Proteomes" id="UP000176364"/>
    </source>
</evidence>
<evidence type="ECO:0000313" key="8">
    <source>
        <dbReference type="EMBL" id="OGD61257.1"/>
    </source>
</evidence>
<evidence type="ECO:0000256" key="6">
    <source>
        <dbReference type="ARBA" id="ARBA00023136"/>
    </source>
</evidence>
<dbReference type="AlphaFoldDB" id="A0A1F5E1G6"/>